<evidence type="ECO:0000313" key="2">
    <source>
        <dbReference type="EMBL" id="SFC55531.1"/>
    </source>
</evidence>
<dbReference type="Proteomes" id="UP000198728">
    <property type="component" value="Unassembled WGS sequence"/>
</dbReference>
<reference evidence="2 3" key="1">
    <citation type="submission" date="2016-10" db="EMBL/GenBank/DDBJ databases">
        <authorList>
            <person name="de Groot N.N."/>
        </authorList>
    </citation>
    <scope>NUCLEOTIDE SEQUENCE [LARGE SCALE GENOMIC DNA]</scope>
    <source>
        <strain evidence="2 3">DSM 19548</strain>
    </source>
</reference>
<keyword evidence="1" id="KW-0812">Transmembrane</keyword>
<feature type="transmembrane region" description="Helical" evidence="1">
    <location>
        <begin position="165"/>
        <end position="187"/>
    </location>
</feature>
<gene>
    <name evidence="2" type="ORF">SAMN04488094_10650</name>
</gene>
<feature type="transmembrane region" description="Helical" evidence="1">
    <location>
        <begin position="193"/>
        <end position="211"/>
    </location>
</feature>
<keyword evidence="3" id="KW-1185">Reference proteome</keyword>
<keyword evidence="1" id="KW-0472">Membrane</keyword>
<organism evidence="2 3">
    <name type="scientific">Tropicimonas isoalkanivorans</name>
    <dbReference type="NCBI Taxonomy" id="441112"/>
    <lineage>
        <taxon>Bacteria</taxon>
        <taxon>Pseudomonadati</taxon>
        <taxon>Pseudomonadota</taxon>
        <taxon>Alphaproteobacteria</taxon>
        <taxon>Rhodobacterales</taxon>
        <taxon>Roseobacteraceae</taxon>
        <taxon>Tropicimonas</taxon>
    </lineage>
</organism>
<feature type="transmembrane region" description="Helical" evidence="1">
    <location>
        <begin position="12"/>
        <end position="31"/>
    </location>
</feature>
<feature type="transmembrane region" description="Helical" evidence="1">
    <location>
        <begin position="134"/>
        <end position="153"/>
    </location>
</feature>
<name>A0A1I1K4T6_9RHOB</name>
<evidence type="ECO:0008006" key="4">
    <source>
        <dbReference type="Google" id="ProtNLM"/>
    </source>
</evidence>
<dbReference type="OrthoDB" id="21325at2"/>
<dbReference type="RefSeq" id="WP_093360867.1">
    <property type="nucleotide sequence ID" value="NZ_FOLG01000006.1"/>
</dbReference>
<dbReference type="STRING" id="441112.SAMN04488094_10650"/>
<sequence length="239" mass="26054">MIGLENTTLLALAAAVIMASVHVCSPWLAFLDKTPRSIWLSIAGGISVAYVFVHLFPELARLQEEHFGQTGIDAFLYLFAVVGLVGYYGLEQLAKHRGGGPDRKTPAAVFWLHLGSFAFYNMLIGYLLEEQARLEGAGGMALYAIAMAVHFVVNDRALYRHHGTLYLAPGRWILAVAAFAGWALGLVVEIDTKWIACCIALLAGSVTLNVIKEELPEEREARFWAFALGAATYAGLLVL</sequence>
<evidence type="ECO:0000313" key="3">
    <source>
        <dbReference type="Proteomes" id="UP000198728"/>
    </source>
</evidence>
<protein>
    <recommendedName>
        <fullName evidence="4">ZIP Zinc transporter</fullName>
    </recommendedName>
</protein>
<keyword evidence="1" id="KW-1133">Transmembrane helix</keyword>
<feature type="transmembrane region" description="Helical" evidence="1">
    <location>
        <begin position="109"/>
        <end position="128"/>
    </location>
</feature>
<dbReference type="AlphaFoldDB" id="A0A1I1K4T6"/>
<proteinExistence type="predicted"/>
<feature type="transmembrane region" description="Helical" evidence="1">
    <location>
        <begin position="38"/>
        <end position="56"/>
    </location>
</feature>
<feature type="transmembrane region" description="Helical" evidence="1">
    <location>
        <begin position="68"/>
        <end position="88"/>
    </location>
</feature>
<feature type="transmembrane region" description="Helical" evidence="1">
    <location>
        <begin position="223"/>
        <end position="238"/>
    </location>
</feature>
<dbReference type="EMBL" id="FOLG01000006">
    <property type="protein sequence ID" value="SFC55531.1"/>
    <property type="molecule type" value="Genomic_DNA"/>
</dbReference>
<evidence type="ECO:0000256" key="1">
    <source>
        <dbReference type="SAM" id="Phobius"/>
    </source>
</evidence>
<accession>A0A1I1K4T6</accession>